<gene>
    <name evidence="2" type="ORF">RQP53_05645</name>
</gene>
<sequence length="285" mass="29777">MPSSRRQLSGFTLIEAVLVIVLTGVLMVIVAQFIVTPVQIYLNTNQRVQLVNQADLSLRRMARELAISLPNSVRVTSTASSSTLELIPSTGAARYASEGAGKLDFGTLDTSFDLVGLPLTLAASQQLVFYNLGPSVPDANAYADNSSAVTQASSNRRMATNGAGSASTITISSLAALPATLLAPPFRVYAVEQPITYRCDRTAGTLTRYSGYGFVAVQPDPPSGGSSALLARGVSACNFSYENAIVAARAALVSLSLSLTAKVEGPGSGTETVSLYRAVHVDNLP</sequence>
<reference evidence="2" key="1">
    <citation type="submission" date="2023-09" db="EMBL/GenBank/DDBJ databases">
        <title>Paucibacter sp. APW11 Genome sequencing and assembly.</title>
        <authorList>
            <person name="Kim I."/>
        </authorList>
    </citation>
    <scope>NUCLEOTIDE SEQUENCE</scope>
    <source>
        <strain evidence="2">APW11</strain>
    </source>
</reference>
<feature type="transmembrane region" description="Helical" evidence="1">
    <location>
        <begin position="12"/>
        <end position="35"/>
    </location>
</feature>
<evidence type="ECO:0000313" key="2">
    <source>
        <dbReference type="EMBL" id="MDT8998750.1"/>
    </source>
</evidence>
<evidence type="ECO:0000256" key="1">
    <source>
        <dbReference type="SAM" id="Phobius"/>
    </source>
</evidence>
<proteinExistence type="predicted"/>
<dbReference type="Proteomes" id="UP001246372">
    <property type="component" value="Unassembled WGS sequence"/>
</dbReference>
<dbReference type="PROSITE" id="PS00409">
    <property type="entry name" value="PROKAR_NTER_METHYL"/>
    <property type="match status" value="1"/>
</dbReference>
<name>A0ABU3P854_9BURK</name>
<evidence type="ECO:0000313" key="3">
    <source>
        <dbReference type="Proteomes" id="UP001246372"/>
    </source>
</evidence>
<keyword evidence="1" id="KW-0472">Membrane</keyword>
<organism evidence="2 3">
    <name type="scientific">Roseateles aquae</name>
    <dbReference type="NCBI Taxonomy" id="3077235"/>
    <lineage>
        <taxon>Bacteria</taxon>
        <taxon>Pseudomonadati</taxon>
        <taxon>Pseudomonadota</taxon>
        <taxon>Betaproteobacteria</taxon>
        <taxon>Burkholderiales</taxon>
        <taxon>Sphaerotilaceae</taxon>
        <taxon>Roseateles</taxon>
    </lineage>
</organism>
<accession>A0ABU3P854</accession>
<dbReference type="EMBL" id="JAVXZY010000002">
    <property type="protein sequence ID" value="MDT8998750.1"/>
    <property type="molecule type" value="Genomic_DNA"/>
</dbReference>
<keyword evidence="1" id="KW-1133">Transmembrane helix</keyword>
<keyword evidence="3" id="KW-1185">Reference proteome</keyword>
<keyword evidence="1" id="KW-0812">Transmembrane</keyword>
<dbReference type="RefSeq" id="WP_315649256.1">
    <property type="nucleotide sequence ID" value="NZ_JAVXZY010000002.1"/>
</dbReference>
<protein>
    <submittedName>
        <fullName evidence="2">Type II secretion system protein</fullName>
    </submittedName>
</protein>
<dbReference type="InterPro" id="IPR012902">
    <property type="entry name" value="N_methyl_site"/>
</dbReference>
<comment type="caution">
    <text evidence="2">The sequence shown here is derived from an EMBL/GenBank/DDBJ whole genome shotgun (WGS) entry which is preliminary data.</text>
</comment>